<dbReference type="AlphaFoldDB" id="C6HXX5"/>
<evidence type="ECO:0000256" key="1">
    <source>
        <dbReference type="ARBA" id="ARBA00022723"/>
    </source>
</evidence>
<dbReference type="InterPro" id="IPR004360">
    <property type="entry name" value="Glyas_Fos-R_dOase_dom"/>
</dbReference>
<evidence type="ECO:0000313" key="4">
    <source>
        <dbReference type="Proteomes" id="UP000009374"/>
    </source>
</evidence>
<evidence type="ECO:0000313" key="3">
    <source>
        <dbReference type="EMBL" id="EES52587.1"/>
    </source>
</evidence>
<keyword evidence="1" id="KW-0479">Metal-binding</keyword>
<dbReference type="SUPFAM" id="SSF54593">
    <property type="entry name" value="Glyoxalase/Bleomycin resistance protein/Dihydroxybiphenyl dioxygenase"/>
    <property type="match status" value="1"/>
</dbReference>
<protein>
    <submittedName>
        <fullName evidence="3">Putative glyoxalase (GloA)</fullName>
    </submittedName>
</protein>
<dbReference type="GO" id="GO:0004493">
    <property type="term" value="F:methylmalonyl-CoA epimerase activity"/>
    <property type="evidence" value="ECO:0007669"/>
    <property type="project" value="TreeGrafter"/>
</dbReference>
<feature type="domain" description="VOC" evidence="2">
    <location>
        <begin position="11"/>
        <end position="130"/>
    </location>
</feature>
<gene>
    <name evidence="3" type="ORF">UBAL3_93200089</name>
</gene>
<dbReference type="Pfam" id="PF00903">
    <property type="entry name" value="Glyoxalase"/>
    <property type="match status" value="1"/>
</dbReference>
<dbReference type="PANTHER" id="PTHR43048">
    <property type="entry name" value="METHYLMALONYL-COA EPIMERASE"/>
    <property type="match status" value="1"/>
</dbReference>
<dbReference type="GO" id="GO:0046491">
    <property type="term" value="P:L-methylmalonyl-CoA metabolic process"/>
    <property type="evidence" value="ECO:0007669"/>
    <property type="project" value="TreeGrafter"/>
</dbReference>
<dbReference type="PANTHER" id="PTHR43048:SF3">
    <property type="entry name" value="METHYLMALONYL-COA EPIMERASE, MITOCHONDRIAL"/>
    <property type="match status" value="1"/>
</dbReference>
<evidence type="ECO:0000259" key="2">
    <source>
        <dbReference type="PROSITE" id="PS51819"/>
    </source>
</evidence>
<organism evidence="3 4">
    <name type="scientific">Leptospirillum ferrodiazotrophum</name>
    <dbReference type="NCBI Taxonomy" id="412449"/>
    <lineage>
        <taxon>Bacteria</taxon>
        <taxon>Pseudomonadati</taxon>
        <taxon>Nitrospirota</taxon>
        <taxon>Nitrospiria</taxon>
        <taxon>Nitrospirales</taxon>
        <taxon>Nitrospiraceae</taxon>
        <taxon>Leptospirillum</taxon>
    </lineage>
</organism>
<dbReference type="InterPro" id="IPR051785">
    <property type="entry name" value="MMCE/EMCE_epimerase"/>
</dbReference>
<dbReference type="InterPro" id="IPR029068">
    <property type="entry name" value="Glyas_Bleomycin-R_OHBP_Dase"/>
</dbReference>
<keyword evidence="4" id="KW-1185">Reference proteome</keyword>
<accession>C6HXX5</accession>
<dbReference type="Gene3D" id="3.10.180.10">
    <property type="entry name" value="2,3-Dihydroxybiphenyl 1,2-Dioxygenase, domain 1"/>
    <property type="match status" value="1"/>
</dbReference>
<dbReference type="GO" id="GO:0046872">
    <property type="term" value="F:metal ion binding"/>
    <property type="evidence" value="ECO:0007669"/>
    <property type="project" value="UniProtKB-KW"/>
</dbReference>
<dbReference type="Proteomes" id="UP000009374">
    <property type="component" value="Unassembled WGS sequence"/>
</dbReference>
<name>C6HXX5_9BACT</name>
<proteinExistence type="predicted"/>
<dbReference type="EMBL" id="GG693875">
    <property type="protein sequence ID" value="EES52587.1"/>
    <property type="molecule type" value="Genomic_DNA"/>
</dbReference>
<dbReference type="InterPro" id="IPR037523">
    <property type="entry name" value="VOC_core"/>
</dbReference>
<dbReference type="PROSITE" id="PS51819">
    <property type="entry name" value="VOC"/>
    <property type="match status" value="1"/>
</dbReference>
<sequence>MERTRPLSVTTLLHIRMRVNDIERTVSFYKDVLGLSEGRRIVSPRGSKIVYLTIPGSDTQIEVTEFHESGPVSVPPDLVHLAFEIPDMNEALERLTRLGVPVTDGPTETSGSVFAFIDAPEGYEIELIAPKSRG</sequence>
<reference evidence="3 4" key="1">
    <citation type="journal article" date="2009" name="Appl. Environ. Microbiol.">
        <title>Community genomic and proteomic analyses of chemoautotrophic iron-oxidizing "Leptospirillum rubarum" (Group II) and "Leptospirillum ferrodiazotrophum" (Group III) bacteria in acid mine drainage biofilms.</title>
        <authorList>
            <person name="Goltsman D.S."/>
            <person name="Denef V.J."/>
            <person name="Singer S.W."/>
            <person name="VerBerkmoes N.C."/>
            <person name="Lefsrud M."/>
            <person name="Mueller R.S."/>
            <person name="Dick G.J."/>
            <person name="Sun C.L."/>
            <person name="Wheeler K.E."/>
            <person name="Zemla A."/>
            <person name="Baker B.J."/>
            <person name="Hauser L."/>
            <person name="Land M."/>
            <person name="Shah M.B."/>
            <person name="Thelen M.P."/>
            <person name="Hettich R.L."/>
            <person name="Banfield J.F."/>
        </authorList>
    </citation>
    <scope>NUCLEOTIDE SEQUENCE [LARGE SCALE GENOMIC DNA]</scope>
</reference>